<protein>
    <submittedName>
        <fullName evidence="3">Uncharacterized protein</fullName>
    </submittedName>
</protein>
<evidence type="ECO:0000256" key="1">
    <source>
        <dbReference type="SAM" id="MobiDB-lite"/>
    </source>
</evidence>
<dbReference type="Proteomes" id="UP000032141">
    <property type="component" value="Chromosome C8"/>
</dbReference>
<feature type="transmembrane region" description="Helical" evidence="2">
    <location>
        <begin position="70"/>
        <end position="91"/>
    </location>
</feature>
<proteinExistence type="predicted"/>
<keyword evidence="2" id="KW-1133">Transmembrane helix</keyword>
<keyword evidence="2" id="KW-0812">Transmembrane</keyword>
<dbReference type="AlphaFoldDB" id="A0A0D3DRU1"/>
<feature type="region of interest" description="Disordered" evidence="1">
    <location>
        <begin position="222"/>
        <end position="248"/>
    </location>
</feature>
<name>A0A0D3DRU1_BRAOL</name>
<evidence type="ECO:0000313" key="4">
    <source>
        <dbReference type="Proteomes" id="UP000032141"/>
    </source>
</evidence>
<reference evidence="3" key="2">
    <citation type="submission" date="2015-03" db="UniProtKB">
        <authorList>
            <consortium name="EnsemblPlants"/>
        </authorList>
    </citation>
    <scope>IDENTIFICATION</scope>
</reference>
<feature type="compositionally biased region" description="Polar residues" evidence="1">
    <location>
        <begin position="229"/>
        <end position="238"/>
    </location>
</feature>
<keyword evidence="4" id="KW-1185">Reference proteome</keyword>
<sequence length="429" mass="48902">MQRPRCAPRQVEDPRFMVAGGSKVHGCWKRDKAMEEAAGVFSLGLENTIVGGVPIMAAAYIAFVNSLSNIYYSIFLALTMYIFLVVAKSILFSLATYHNSGGYVYLHSFMILLVKKVQFHRFQKPATLQAAYFGAIDHQLLKPFKFTSQLSRSQACRPRRKITLGGSTTPPWTVSRQNTHGKFFANVVPCNFEHPTYGSKELSKTCIPNSINQSYSTFSESYRMLPGNRSRNQSSGAKNNKKARQDEVIKSQANDLLKYVTRKSSKADEICKTEEDKEDEELGFEDVDEKNSQEKADDIKSFHEDVDMDDLGNWKKIEQRMRDYLVERGLPTRPSVDYPFPRDGFRTWNALSDWKSFSDSSSSLKLLKRLVCQAAAYCVRSERNKLLHYNISTPPGTISKLLDRFIRDDVLSKRNKQSSGLMQHWLVND</sequence>
<evidence type="ECO:0000256" key="2">
    <source>
        <dbReference type="SAM" id="Phobius"/>
    </source>
</evidence>
<accession>A0A0D3DRU1</accession>
<dbReference type="OMA" id="THGKFFA"/>
<evidence type="ECO:0000313" key="3">
    <source>
        <dbReference type="EnsemblPlants" id="Bo8g079490.1"/>
    </source>
</evidence>
<dbReference type="EnsemblPlants" id="Bo8g079490.1">
    <property type="protein sequence ID" value="Bo8g079490.1"/>
    <property type="gene ID" value="Bo8g079490"/>
</dbReference>
<reference evidence="3 4" key="1">
    <citation type="journal article" date="2014" name="Genome Biol.">
        <title>Transcriptome and methylome profiling reveals relics of genome dominance in the mesopolyploid Brassica oleracea.</title>
        <authorList>
            <person name="Parkin I.A."/>
            <person name="Koh C."/>
            <person name="Tang H."/>
            <person name="Robinson S.J."/>
            <person name="Kagale S."/>
            <person name="Clarke W.E."/>
            <person name="Town C.D."/>
            <person name="Nixon J."/>
            <person name="Krishnakumar V."/>
            <person name="Bidwell S.L."/>
            <person name="Denoeud F."/>
            <person name="Belcram H."/>
            <person name="Links M.G."/>
            <person name="Just J."/>
            <person name="Clarke C."/>
            <person name="Bender T."/>
            <person name="Huebert T."/>
            <person name="Mason A.S."/>
            <person name="Pires J.C."/>
            <person name="Barker G."/>
            <person name="Moore J."/>
            <person name="Walley P.G."/>
            <person name="Manoli S."/>
            <person name="Batley J."/>
            <person name="Edwards D."/>
            <person name="Nelson M.N."/>
            <person name="Wang X."/>
            <person name="Paterson A.H."/>
            <person name="King G."/>
            <person name="Bancroft I."/>
            <person name="Chalhoub B."/>
            <person name="Sharpe A.G."/>
        </authorList>
    </citation>
    <scope>NUCLEOTIDE SEQUENCE</scope>
    <source>
        <strain evidence="3 4">cv. TO1000</strain>
    </source>
</reference>
<feature type="transmembrane region" description="Helical" evidence="2">
    <location>
        <begin position="38"/>
        <end position="63"/>
    </location>
</feature>
<organism evidence="3 4">
    <name type="scientific">Brassica oleracea var. oleracea</name>
    <dbReference type="NCBI Taxonomy" id="109376"/>
    <lineage>
        <taxon>Eukaryota</taxon>
        <taxon>Viridiplantae</taxon>
        <taxon>Streptophyta</taxon>
        <taxon>Embryophyta</taxon>
        <taxon>Tracheophyta</taxon>
        <taxon>Spermatophyta</taxon>
        <taxon>Magnoliopsida</taxon>
        <taxon>eudicotyledons</taxon>
        <taxon>Gunneridae</taxon>
        <taxon>Pentapetalae</taxon>
        <taxon>rosids</taxon>
        <taxon>malvids</taxon>
        <taxon>Brassicales</taxon>
        <taxon>Brassicaceae</taxon>
        <taxon>Brassiceae</taxon>
        <taxon>Brassica</taxon>
    </lineage>
</organism>
<feature type="transmembrane region" description="Helical" evidence="2">
    <location>
        <begin position="97"/>
        <end position="114"/>
    </location>
</feature>
<dbReference type="Gramene" id="Bo8g079490.1">
    <property type="protein sequence ID" value="Bo8g079490.1"/>
    <property type="gene ID" value="Bo8g079490"/>
</dbReference>
<keyword evidence="2" id="KW-0472">Membrane</keyword>
<feature type="region of interest" description="Disordered" evidence="1">
    <location>
        <begin position="271"/>
        <end position="296"/>
    </location>
</feature>
<dbReference type="HOGENOM" id="CLU_639929_0_0_1"/>
<feature type="compositionally biased region" description="Acidic residues" evidence="1">
    <location>
        <begin position="276"/>
        <end position="288"/>
    </location>
</feature>